<dbReference type="PANTHER" id="PTHR15341">
    <property type="entry name" value="SUN-COR STEROID HORMONE RECEPTOR CO-REPRESSOR"/>
    <property type="match status" value="1"/>
</dbReference>
<evidence type="ECO:0000256" key="7">
    <source>
        <dbReference type="SAM" id="MobiDB-lite"/>
    </source>
</evidence>
<reference evidence="8" key="1">
    <citation type="journal article" date="2020" name="Fungal Divers.">
        <title>Resolving the Mortierellaceae phylogeny through synthesis of multi-gene phylogenetics and phylogenomics.</title>
        <authorList>
            <person name="Vandepol N."/>
            <person name="Liber J."/>
            <person name="Desiro A."/>
            <person name="Na H."/>
            <person name="Kennedy M."/>
            <person name="Barry K."/>
            <person name="Grigoriev I.V."/>
            <person name="Miller A.N."/>
            <person name="O'Donnell K."/>
            <person name="Stajich J.E."/>
            <person name="Bonito G."/>
        </authorList>
    </citation>
    <scope>NUCLEOTIDE SEQUENCE</scope>
    <source>
        <strain evidence="8">MES-2147</strain>
    </source>
</reference>
<protein>
    <recommendedName>
        <fullName evidence="6">Exosome complex protein</fullName>
    </recommendedName>
</protein>
<dbReference type="InterPro" id="IPR007146">
    <property type="entry name" value="Sas10/Utp3/C1D"/>
</dbReference>
<comment type="similarity">
    <text evidence="2 6">Belongs to the C1D family.</text>
</comment>
<dbReference type="Proteomes" id="UP000749646">
    <property type="component" value="Unassembled WGS sequence"/>
</dbReference>
<proteinExistence type="inferred from homology"/>
<comment type="function">
    <text evidence="6">Required for exosome-dependent processing of pre-rRNA and small nucleolar RNA (snRNA) precursors. Involved in processing of 35S pre-rRNA at the A0, A1 and A2 sites.</text>
</comment>
<dbReference type="InterPro" id="IPR011082">
    <property type="entry name" value="Exosome-assoc_fac/DNA_repair"/>
</dbReference>
<keyword evidence="5 6" id="KW-0539">Nucleus</keyword>
<feature type="region of interest" description="Disordered" evidence="7">
    <location>
        <begin position="1"/>
        <end position="26"/>
    </location>
</feature>
<accession>A0A9P6J3M4</accession>
<keyword evidence="4 6" id="KW-0694">RNA-binding</keyword>
<feature type="compositionally biased region" description="Low complexity" evidence="7">
    <location>
        <begin position="180"/>
        <end position="204"/>
    </location>
</feature>
<dbReference type="GO" id="GO:0003677">
    <property type="term" value="F:DNA binding"/>
    <property type="evidence" value="ECO:0007669"/>
    <property type="project" value="TreeGrafter"/>
</dbReference>
<dbReference type="GO" id="GO:0000460">
    <property type="term" value="P:maturation of 5.8S rRNA"/>
    <property type="evidence" value="ECO:0007669"/>
    <property type="project" value="TreeGrafter"/>
</dbReference>
<comment type="caution">
    <text evidence="8">The sequence shown here is derived from an EMBL/GenBank/DDBJ whole genome shotgun (WGS) entry which is preliminary data.</text>
</comment>
<comment type="subcellular location">
    <subcellularLocation>
        <location evidence="1 6">Nucleus</location>
    </subcellularLocation>
</comment>
<evidence type="ECO:0000313" key="9">
    <source>
        <dbReference type="Proteomes" id="UP000749646"/>
    </source>
</evidence>
<dbReference type="OrthoDB" id="10261072at2759"/>
<feature type="compositionally biased region" description="Basic and acidic residues" evidence="7">
    <location>
        <begin position="143"/>
        <end position="163"/>
    </location>
</feature>
<dbReference type="AlphaFoldDB" id="A0A9P6J3M4"/>
<organism evidence="8 9">
    <name type="scientific">Modicella reniformis</name>
    <dbReference type="NCBI Taxonomy" id="1440133"/>
    <lineage>
        <taxon>Eukaryota</taxon>
        <taxon>Fungi</taxon>
        <taxon>Fungi incertae sedis</taxon>
        <taxon>Mucoromycota</taxon>
        <taxon>Mortierellomycotina</taxon>
        <taxon>Mortierellomycetes</taxon>
        <taxon>Mortierellales</taxon>
        <taxon>Mortierellaceae</taxon>
        <taxon>Modicella</taxon>
    </lineage>
</organism>
<gene>
    <name evidence="8" type="ORF">BGZ65_002689</name>
</gene>
<keyword evidence="3 6" id="KW-0698">rRNA processing</keyword>
<feature type="region of interest" description="Disordered" evidence="7">
    <location>
        <begin position="141"/>
        <end position="225"/>
    </location>
</feature>
<sequence length="225" mass="24186">MPPKSKTETSIAEEQEPLSQTLPTNHKNATNALLATLAELETMLAPLFATPSALNETMAKLETDKRCQIELLMAYAINTLAYINLKTNGIAPSSHPVVNELKRIKTYTEKLRHAIQGYKSTMGVDKDAAARFIRGALAANESAARKTTETGSRESEVHQRSSDDEGSLSRPSKAQKLGKSSSSSATAVAPSQSSSSSTSAPQASTRKRTMDPFQGLHGVPKKTRS</sequence>
<dbReference type="PANTHER" id="PTHR15341:SF3">
    <property type="entry name" value="NUCLEAR NUCLEIC ACID-BINDING PROTEIN C1D"/>
    <property type="match status" value="1"/>
</dbReference>
<dbReference type="GO" id="GO:0010468">
    <property type="term" value="P:regulation of gene expression"/>
    <property type="evidence" value="ECO:0007669"/>
    <property type="project" value="TreeGrafter"/>
</dbReference>
<evidence type="ECO:0000313" key="8">
    <source>
        <dbReference type="EMBL" id="KAF9956464.1"/>
    </source>
</evidence>
<keyword evidence="9" id="KW-1185">Reference proteome</keyword>
<feature type="compositionally biased region" description="Polar residues" evidence="7">
    <location>
        <begin position="17"/>
        <end position="26"/>
    </location>
</feature>
<evidence type="ECO:0000256" key="1">
    <source>
        <dbReference type="ARBA" id="ARBA00004123"/>
    </source>
</evidence>
<name>A0A9P6J3M4_9FUNG</name>
<dbReference type="Pfam" id="PF04000">
    <property type="entry name" value="Sas10_Utp3"/>
    <property type="match status" value="1"/>
</dbReference>
<evidence type="ECO:0000256" key="4">
    <source>
        <dbReference type="ARBA" id="ARBA00022884"/>
    </source>
</evidence>
<dbReference type="GO" id="GO:0005730">
    <property type="term" value="C:nucleolus"/>
    <property type="evidence" value="ECO:0007669"/>
    <property type="project" value="TreeGrafter"/>
</dbReference>
<dbReference type="EMBL" id="JAAAHW010006683">
    <property type="protein sequence ID" value="KAF9956464.1"/>
    <property type="molecule type" value="Genomic_DNA"/>
</dbReference>
<evidence type="ECO:0000256" key="5">
    <source>
        <dbReference type="ARBA" id="ARBA00023242"/>
    </source>
</evidence>
<evidence type="ECO:0000256" key="3">
    <source>
        <dbReference type="ARBA" id="ARBA00022552"/>
    </source>
</evidence>
<evidence type="ECO:0000256" key="2">
    <source>
        <dbReference type="ARBA" id="ARBA00009154"/>
    </source>
</evidence>
<dbReference type="GO" id="GO:0000178">
    <property type="term" value="C:exosome (RNase complex)"/>
    <property type="evidence" value="ECO:0007669"/>
    <property type="project" value="TreeGrafter"/>
</dbReference>
<dbReference type="GO" id="GO:0003723">
    <property type="term" value="F:RNA binding"/>
    <property type="evidence" value="ECO:0007669"/>
    <property type="project" value="UniProtKB-UniRule"/>
</dbReference>
<evidence type="ECO:0000256" key="6">
    <source>
        <dbReference type="RuleBase" id="RU368003"/>
    </source>
</evidence>